<feature type="region of interest" description="Disordered" evidence="1">
    <location>
        <begin position="1"/>
        <end position="29"/>
    </location>
</feature>
<feature type="compositionally biased region" description="Acidic residues" evidence="1">
    <location>
        <begin position="16"/>
        <end position="26"/>
    </location>
</feature>
<comment type="caution">
    <text evidence="2">The sequence shown here is derived from an EMBL/GenBank/DDBJ whole genome shotgun (WGS) entry which is preliminary data.</text>
</comment>
<name>A0A835M3P1_9MAGN</name>
<proteinExistence type="predicted"/>
<reference evidence="2 3" key="1">
    <citation type="submission" date="2020-10" db="EMBL/GenBank/DDBJ databases">
        <title>The Coptis chinensis genome and diversification of protoberbering-type alkaloids.</title>
        <authorList>
            <person name="Wang B."/>
            <person name="Shu S."/>
            <person name="Song C."/>
            <person name="Liu Y."/>
        </authorList>
    </citation>
    <scope>NUCLEOTIDE SEQUENCE [LARGE SCALE GENOMIC DNA]</scope>
    <source>
        <strain evidence="2">HL-2020</strain>
        <tissue evidence="2">Leaf</tissue>
    </source>
</reference>
<keyword evidence="3" id="KW-1185">Reference proteome</keyword>
<dbReference type="Proteomes" id="UP000631114">
    <property type="component" value="Unassembled WGS sequence"/>
</dbReference>
<organism evidence="2 3">
    <name type="scientific">Coptis chinensis</name>
    <dbReference type="NCBI Taxonomy" id="261450"/>
    <lineage>
        <taxon>Eukaryota</taxon>
        <taxon>Viridiplantae</taxon>
        <taxon>Streptophyta</taxon>
        <taxon>Embryophyta</taxon>
        <taxon>Tracheophyta</taxon>
        <taxon>Spermatophyta</taxon>
        <taxon>Magnoliopsida</taxon>
        <taxon>Ranunculales</taxon>
        <taxon>Ranunculaceae</taxon>
        <taxon>Coptidoideae</taxon>
        <taxon>Coptis</taxon>
    </lineage>
</organism>
<evidence type="ECO:0000313" key="3">
    <source>
        <dbReference type="Proteomes" id="UP000631114"/>
    </source>
</evidence>
<sequence length="77" mass="8959">MLVISETPPHEKEFSEWEGDGSDVAESELNREEVERIKARLEELEASRQTKGKYLKAVRLAEMIKQEKQGRKLQECL</sequence>
<evidence type="ECO:0000313" key="2">
    <source>
        <dbReference type="EMBL" id="KAF9615232.1"/>
    </source>
</evidence>
<dbReference type="AlphaFoldDB" id="A0A835M3P1"/>
<evidence type="ECO:0000256" key="1">
    <source>
        <dbReference type="SAM" id="MobiDB-lite"/>
    </source>
</evidence>
<accession>A0A835M3P1</accession>
<gene>
    <name evidence="2" type="ORF">IFM89_022494</name>
</gene>
<protein>
    <submittedName>
        <fullName evidence="2">Uncharacterized protein</fullName>
    </submittedName>
</protein>
<dbReference type="EMBL" id="JADFTS010000003">
    <property type="protein sequence ID" value="KAF9615232.1"/>
    <property type="molecule type" value="Genomic_DNA"/>
</dbReference>
<dbReference type="OrthoDB" id="166375at2759"/>